<keyword evidence="2" id="KW-1185">Reference proteome</keyword>
<evidence type="ECO:0008006" key="3">
    <source>
        <dbReference type="Google" id="ProtNLM"/>
    </source>
</evidence>
<accession>A0A1D3TX21</accession>
<reference evidence="1 2" key="1">
    <citation type="submission" date="2016-09" db="EMBL/GenBank/DDBJ databases">
        <authorList>
            <person name="Capua I."/>
            <person name="De Benedictis P."/>
            <person name="Joannis T."/>
            <person name="Lombin L.H."/>
            <person name="Cattoli G."/>
        </authorList>
    </citation>
    <scope>NUCLEOTIDE SEQUENCE [LARGE SCALE GENOMIC DNA]</scope>
    <source>
        <strain evidence="1 2">GluBS11</strain>
    </source>
</reference>
<name>A0A1D3TX21_9FIRM</name>
<dbReference type="Proteomes" id="UP000199315">
    <property type="component" value="Unassembled WGS sequence"/>
</dbReference>
<evidence type="ECO:0000313" key="1">
    <source>
        <dbReference type="EMBL" id="SCP98873.1"/>
    </source>
</evidence>
<proteinExistence type="predicted"/>
<organism evidence="1 2">
    <name type="scientific">Anaerobium acetethylicum</name>
    <dbReference type="NCBI Taxonomy" id="1619234"/>
    <lineage>
        <taxon>Bacteria</taxon>
        <taxon>Bacillati</taxon>
        <taxon>Bacillota</taxon>
        <taxon>Clostridia</taxon>
        <taxon>Lachnospirales</taxon>
        <taxon>Lachnospiraceae</taxon>
        <taxon>Anaerobium</taxon>
    </lineage>
</organism>
<dbReference type="RefSeq" id="WP_091236054.1">
    <property type="nucleotide sequence ID" value="NZ_FMKA01000028.1"/>
</dbReference>
<dbReference type="STRING" id="1619234.SAMN05421730_10285"/>
<dbReference type="AlphaFoldDB" id="A0A1D3TX21"/>
<protein>
    <recommendedName>
        <fullName evidence="3">Tetratricopeptide repeat-containing protein</fullName>
    </recommendedName>
</protein>
<gene>
    <name evidence="1" type="ORF">SAMN05421730_10285</name>
</gene>
<dbReference type="OrthoDB" id="1767083at2"/>
<evidence type="ECO:0000313" key="2">
    <source>
        <dbReference type="Proteomes" id="UP000199315"/>
    </source>
</evidence>
<dbReference type="EMBL" id="FMKA01000028">
    <property type="protein sequence ID" value="SCP98873.1"/>
    <property type="molecule type" value="Genomic_DNA"/>
</dbReference>
<sequence length="202" mass="23064">MKLPWFTSIVLLVLWFSFALKRASRNMEKESETFWNRESRANRAAKKSLDSLDYIEIPLHSLPFPETEDNELLACQAGILELAEKQIVNLTGISNTELKLEYGTANLNTLISYDQNFTSLARLLYRWGVRLDELSLTEEAVSVLEFGVRCRTDISGHYALLAKLYSMQGQPEKIRRLMADAETLDSLMKPTILRILSESLGE</sequence>